<reference evidence="2" key="1">
    <citation type="submission" date="2022-03" db="EMBL/GenBank/DDBJ databases">
        <authorList>
            <person name="Sayadi A."/>
        </authorList>
    </citation>
    <scope>NUCLEOTIDE SEQUENCE</scope>
</reference>
<name>A0A9P0L0E3_ACAOB</name>
<gene>
    <name evidence="2" type="ORF">ACAOBT_LOCUS18284</name>
</gene>
<proteinExistence type="predicted"/>
<evidence type="ECO:0000256" key="1">
    <source>
        <dbReference type="SAM" id="MobiDB-lite"/>
    </source>
</evidence>
<organism evidence="2 3">
    <name type="scientific">Acanthoscelides obtectus</name>
    <name type="common">Bean weevil</name>
    <name type="synonym">Bruchus obtectus</name>
    <dbReference type="NCBI Taxonomy" id="200917"/>
    <lineage>
        <taxon>Eukaryota</taxon>
        <taxon>Metazoa</taxon>
        <taxon>Ecdysozoa</taxon>
        <taxon>Arthropoda</taxon>
        <taxon>Hexapoda</taxon>
        <taxon>Insecta</taxon>
        <taxon>Pterygota</taxon>
        <taxon>Neoptera</taxon>
        <taxon>Endopterygota</taxon>
        <taxon>Coleoptera</taxon>
        <taxon>Polyphaga</taxon>
        <taxon>Cucujiformia</taxon>
        <taxon>Chrysomeloidea</taxon>
        <taxon>Chrysomelidae</taxon>
        <taxon>Bruchinae</taxon>
        <taxon>Bruchini</taxon>
        <taxon>Acanthoscelides</taxon>
    </lineage>
</organism>
<dbReference type="EMBL" id="CAKOFQ010007037">
    <property type="protein sequence ID" value="CAH1988097.1"/>
    <property type="molecule type" value="Genomic_DNA"/>
</dbReference>
<dbReference type="AlphaFoldDB" id="A0A9P0L0E3"/>
<feature type="region of interest" description="Disordered" evidence="1">
    <location>
        <begin position="111"/>
        <end position="138"/>
    </location>
</feature>
<comment type="caution">
    <text evidence="2">The sequence shown here is derived from an EMBL/GenBank/DDBJ whole genome shotgun (WGS) entry which is preliminary data.</text>
</comment>
<dbReference type="Proteomes" id="UP001152888">
    <property type="component" value="Unassembled WGS sequence"/>
</dbReference>
<feature type="compositionally biased region" description="Polar residues" evidence="1">
    <location>
        <begin position="32"/>
        <end position="49"/>
    </location>
</feature>
<feature type="region of interest" description="Disordered" evidence="1">
    <location>
        <begin position="30"/>
        <end position="54"/>
    </location>
</feature>
<feature type="compositionally biased region" description="Basic and acidic residues" evidence="1">
    <location>
        <begin position="126"/>
        <end position="138"/>
    </location>
</feature>
<evidence type="ECO:0000313" key="2">
    <source>
        <dbReference type="EMBL" id="CAH1988097.1"/>
    </source>
</evidence>
<sequence length="138" mass="15282">MLIQFIHDNAPQNSSSQMNDDENYNAYVLPSNDHQNNSASSQMTENMQNGDLCEADQTRALNEEIDMEEEEEGAVGGIIERKLDPSTIQNTCDIDINLDFPTIAEGLDQVPTRLPTKVKSGSTTPSKDRGCRSDPDTF</sequence>
<keyword evidence="3" id="KW-1185">Reference proteome</keyword>
<evidence type="ECO:0000313" key="3">
    <source>
        <dbReference type="Proteomes" id="UP001152888"/>
    </source>
</evidence>
<protein>
    <submittedName>
        <fullName evidence="2">Uncharacterized protein</fullName>
    </submittedName>
</protein>
<accession>A0A9P0L0E3</accession>